<dbReference type="Proteomes" id="UP000006546">
    <property type="component" value="Chromosome"/>
</dbReference>
<dbReference type="RefSeq" id="WP_013758206.1">
    <property type="nucleotide sequence ID" value="NC_015500.1"/>
</dbReference>
<dbReference type="Gene3D" id="2.40.70.10">
    <property type="entry name" value="Acid Proteases"/>
    <property type="match status" value="1"/>
</dbReference>
<dbReference type="InterPro" id="IPR021109">
    <property type="entry name" value="Peptidase_aspartic_dom_sf"/>
</dbReference>
<dbReference type="KEGG" id="tbe:Trebr_1065"/>
<dbReference type="Gene3D" id="2.30.42.10">
    <property type="match status" value="1"/>
</dbReference>
<dbReference type="SUPFAM" id="SSF50156">
    <property type="entry name" value="PDZ domain-like"/>
    <property type="match status" value="1"/>
</dbReference>
<sequence>MKNKIALFTVFFTVYCCVASEVARIPFVIDESGNMLVHALVADPMGYFIFDTGAGIGIHSIDKIPKLRRIDHTATVQLLGHTYTADVYAIIGEAYFFTWLVDYPVPLMYIPDYLHEYFKPGIKGIIGSSIFSPFAMEISFSENEIILHTDGIPEGYDSFTELVVSSGNPYVPISVDGKTVYALIDTGYSGKLSLPSDIDVKREVKISTQNTAQDYSLVQPEYVSVFSAVSKNPIVPKQKRAERINLNGMINPIREPALIGTGLLRFYDIIIDLQNGRFYYRKRQDAPDAAKTFSQTVRTSGIISARFENDLISIDEVAQNSPAWNEGIRPAMTITAVNGKSVSEYYSDILNIILAPLTKTSVTVQTGSAEKNIVLETVSFFAE</sequence>
<proteinExistence type="predicted"/>
<protein>
    <recommendedName>
        <fullName evidence="3">PDZ domain-containing protein</fullName>
    </recommendedName>
</protein>
<evidence type="ECO:0008006" key="3">
    <source>
        <dbReference type="Google" id="ProtNLM"/>
    </source>
</evidence>
<dbReference type="InterPro" id="IPR036034">
    <property type="entry name" value="PDZ_sf"/>
</dbReference>
<evidence type="ECO:0000313" key="2">
    <source>
        <dbReference type="Proteomes" id="UP000006546"/>
    </source>
</evidence>
<gene>
    <name evidence="1" type="ordered locus">Trebr_1065</name>
</gene>
<keyword evidence="2" id="KW-1185">Reference proteome</keyword>
<accession>F4LKC3</accession>
<name>F4LKC3_TREBD</name>
<dbReference type="AlphaFoldDB" id="F4LKC3"/>
<dbReference type="EMBL" id="CP002696">
    <property type="protein sequence ID" value="AEE16497.1"/>
    <property type="molecule type" value="Genomic_DNA"/>
</dbReference>
<dbReference type="STRING" id="906968.Trebr_1065"/>
<dbReference type="OrthoDB" id="3521766at2"/>
<organism evidence="1 2">
    <name type="scientific">Treponema brennaborense (strain DSM 12168 / CIP 105900 / DD5/3)</name>
    <dbReference type="NCBI Taxonomy" id="906968"/>
    <lineage>
        <taxon>Bacteria</taxon>
        <taxon>Pseudomonadati</taxon>
        <taxon>Spirochaetota</taxon>
        <taxon>Spirochaetia</taxon>
        <taxon>Spirochaetales</taxon>
        <taxon>Treponemataceae</taxon>
        <taxon>Treponema</taxon>
    </lineage>
</organism>
<reference evidence="2" key="1">
    <citation type="submission" date="2011-04" db="EMBL/GenBank/DDBJ databases">
        <title>The complete genome of Treponema brennaborense DSM 12168.</title>
        <authorList>
            <person name="Lucas S."/>
            <person name="Han J."/>
            <person name="Lapidus A."/>
            <person name="Bruce D."/>
            <person name="Goodwin L."/>
            <person name="Pitluck S."/>
            <person name="Peters L."/>
            <person name="Kyrpides N."/>
            <person name="Mavromatis K."/>
            <person name="Ivanova N."/>
            <person name="Mikhailova N."/>
            <person name="Pagani I."/>
            <person name="Teshima H."/>
            <person name="Detter J.C."/>
            <person name="Tapia R."/>
            <person name="Han C."/>
            <person name="Land M."/>
            <person name="Hauser L."/>
            <person name="Markowitz V."/>
            <person name="Cheng J.-F."/>
            <person name="Hugenholtz P."/>
            <person name="Woyke T."/>
            <person name="Wu D."/>
            <person name="Gronow S."/>
            <person name="Wellnitz S."/>
            <person name="Brambilla E."/>
            <person name="Klenk H.-P."/>
            <person name="Eisen J.A."/>
        </authorList>
    </citation>
    <scope>NUCLEOTIDE SEQUENCE [LARGE SCALE GENOMIC DNA]</scope>
    <source>
        <strain evidence="2">DSM 12168 / CIP 105900 / DD5/3</strain>
    </source>
</reference>
<evidence type="ECO:0000313" key="1">
    <source>
        <dbReference type="EMBL" id="AEE16497.1"/>
    </source>
</evidence>
<dbReference type="HOGENOM" id="CLU_727493_0_0_12"/>